<proteinExistence type="predicted"/>
<accession>A0A5C5XI02</accession>
<dbReference type="Proteomes" id="UP000316095">
    <property type="component" value="Unassembled WGS sequence"/>
</dbReference>
<gene>
    <name evidence="1" type="ORF">Pan54_35820</name>
</gene>
<sequence length="106" mass="12210">MNRRNFLTSIACLPLLSSRTIPTLSKKTRRAILTLANYEFGFTYQIEPDGRVMIDALNRERLRRTLEMPNLESELRSLPSLEIDRDELCLLRACSSDRVAKLLIGK</sequence>
<name>A0A5C5XI02_9PLAN</name>
<comment type="caution">
    <text evidence="1">The sequence shown here is derived from an EMBL/GenBank/DDBJ whole genome shotgun (WGS) entry which is preliminary data.</text>
</comment>
<organism evidence="1 2">
    <name type="scientific">Rubinisphaera italica</name>
    <dbReference type="NCBI Taxonomy" id="2527969"/>
    <lineage>
        <taxon>Bacteria</taxon>
        <taxon>Pseudomonadati</taxon>
        <taxon>Planctomycetota</taxon>
        <taxon>Planctomycetia</taxon>
        <taxon>Planctomycetales</taxon>
        <taxon>Planctomycetaceae</taxon>
        <taxon>Rubinisphaera</taxon>
    </lineage>
</organism>
<evidence type="ECO:0000313" key="2">
    <source>
        <dbReference type="Proteomes" id="UP000316095"/>
    </source>
</evidence>
<dbReference type="AlphaFoldDB" id="A0A5C5XI02"/>
<reference evidence="1 2" key="1">
    <citation type="submission" date="2019-02" db="EMBL/GenBank/DDBJ databases">
        <title>Deep-cultivation of Planctomycetes and their phenomic and genomic characterization uncovers novel biology.</title>
        <authorList>
            <person name="Wiegand S."/>
            <person name="Jogler M."/>
            <person name="Boedeker C."/>
            <person name="Pinto D."/>
            <person name="Vollmers J."/>
            <person name="Rivas-Marin E."/>
            <person name="Kohn T."/>
            <person name="Peeters S.H."/>
            <person name="Heuer A."/>
            <person name="Rast P."/>
            <person name="Oberbeckmann S."/>
            <person name="Bunk B."/>
            <person name="Jeske O."/>
            <person name="Meyerdierks A."/>
            <person name="Storesund J.E."/>
            <person name="Kallscheuer N."/>
            <person name="Luecker S."/>
            <person name="Lage O.M."/>
            <person name="Pohl T."/>
            <person name="Merkel B.J."/>
            <person name="Hornburger P."/>
            <person name="Mueller R.-W."/>
            <person name="Bruemmer F."/>
            <person name="Labrenz M."/>
            <person name="Spormann A.M."/>
            <person name="Op Den Camp H."/>
            <person name="Overmann J."/>
            <person name="Amann R."/>
            <person name="Jetten M.S.M."/>
            <person name="Mascher T."/>
            <person name="Medema M.H."/>
            <person name="Devos D.P."/>
            <person name="Kaster A.-K."/>
            <person name="Ovreas L."/>
            <person name="Rohde M."/>
            <person name="Galperin M.Y."/>
            <person name="Jogler C."/>
        </authorList>
    </citation>
    <scope>NUCLEOTIDE SEQUENCE [LARGE SCALE GENOMIC DNA]</scope>
    <source>
        <strain evidence="1 2">Pan54</strain>
    </source>
</reference>
<dbReference type="EMBL" id="SJPG01000001">
    <property type="protein sequence ID" value="TWT62836.1"/>
    <property type="molecule type" value="Genomic_DNA"/>
</dbReference>
<keyword evidence="2" id="KW-1185">Reference proteome</keyword>
<evidence type="ECO:0000313" key="1">
    <source>
        <dbReference type="EMBL" id="TWT62836.1"/>
    </source>
</evidence>
<protein>
    <submittedName>
        <fullName evidence="1">Uncharacterized protein</fullName>
    </submittedName>
</protein>